<evidence type="ECO:0000313" key="10">
    <source>
        <dbReference type="EMBL" id="ROV92931.1"/>
    </source>
</evidence>
<dbReference type="GO" id="GO:0016020">
    <property type="term" value="C:membrane"/>
    <property type="evidence" value="ECO:0007669"/>
    <property type="project" value="UniProtKB-SubCell"/>
</dbReference>
<keyword evidence="7" id="KW-0325">Glycoprotein</keyword>
<evidence type="ECO:0000256" key="7">
    <source>
        <dbReference type="ARBA" id="ARBA00023180"/>
    </source>
</evidence>
<evidence type="ECO:0000256" key="4">
    <source>
        <dbReference type="ARBA" id="ARBA00023002"/>
    </source>
</evidence>
<dbReference type="InterPro" id="IPR021765">
    <property type="entry name" value="UstYa-like"/>
</dbReference>
<gene>
    <name evidence="10" type="ORF">VSDG_06362</name>
</gene>
<reference evidence="10 11" key="1">
    <citation type="submission" date="2015-09" db="EMBL/GenBank/DDBJ databases">
        <title>Host preference determinants of Valsa canker pathogens revealed by comparative genomics.</title>
        <authorList>
            <person name="Yin Z."/>
            <person name="Huang L."/>
        </authorList>
    </citation>
    <scope>NUCLEOTIDE SEQUENCE [LARGE SCALE GENOMIC DNA]</scope>
    <source>
        <strain evidence="10 11">YSFL</strain>
    </source>
</reference>
<dbReference type="EMBL" id="LJZO01000035">
    <property type="protein sequence ID" value="ROV92931.1"/>
    <property type="molecule type" value="Genomic_DNA"/>
</dbReference>
<name>A0A423VPT4_CYTCH</name>
<feature type="transmembrane region" description="Helical" evidence="9">
    <location>
        <begin position="48"/>
        <end position="66"/>
    </location>
</feature>
<keyword evidence="3 9" id="KW-1133">Transmembrane helix</keyword>
<evidence type="ECO:0000256" key="8">
    <source>
        <dbReference type="ARBA" id="ARBA00035112"/>
    </source>
</evidence>
<sequence length="275" mass="31860">MENPEICHSSLECESESLPFLEDTERAQGFVETGSVTLKAHTPWWKRVLVIALTLTINIIVTLIVLKTHNALYNACTHDFSPAFYSPAENAIEWEWRQIDAVPNEGPFSGDPSTDIDAAWVELMQGINLKIYPNEMDKLGLKSLEFKDGSGYVGGLSVYHELHCIKRIRHWLYKDHYFPNLGNASKFEQNEKWFHVVHCLEHLRQTASCRGDISVIPYRWVYLNDSVDLGFIGPTQSDAEAMHRCVNWDRLHAWAKERRVDLWNYRQLLVNDWVE</sequence>
<evidence type="ECO:0000256" key="5">
    <source>
        <dbReference type="ARBA" id="ARBA00023026"/>
    </source>
</evidence>
<dbReference type="Pfam" id="PF11807">
    <property type="entry name" value="UstYa"/>
    <property type="match status" value="1"/>
</dbReference>
<keyword evidence="4" id="KW-0560">Oxidoreductase</keyword>
<evidence type="ECO:0000256" key="1">
    <source>
        <dbReference type="ARBA" id="ARBA00004167"/>
    </source>
</evidence>
<evidence type="ECO:0000256" key="9">
    <source>
        <dbReference type="SAM" id="Phobius"/>
    </source>
</evidence>
<evidence type="ECO:0000256" key="2">
    <source>
        <dbReference type="ARBA" id="ARBA00022692"/>
    </source>
</evidence>
<dbReference type="PANTHER" id="PTHR33365">
    <property type="entry name" value="YALI0B05434P"/>
    <property type="match status" value="1"/>
</dbReference>
<keyword evidence="6 9" id="KW-0472">Membrane</keyword>
<dbReference type="STRING" id="252740.A0A423VPT4"/>
<dbReference type="OrthoDB" id="3687641at2759"/>
<proteinExistence type="inferred from homology"/>
<evidence type="ECO:0000256" key="6">
    <source>
        <dbReference type="ARBA" id="ARBA00023136"/>
    </source>
</evidence>
<dbReference type="Proteomes" id="UP000284375">
    <property type="component" value="Unassembled WGS sequence"/>
</dbReference>
<comment type="subcellular location">
    <subcellularLocation>
        <location evidence="1">Membrane</location>
        <topology evidence="1">Single-pass membrane protein</topology>
    </subcellularLocation>
</comment>
<keyword evidence="2 9" id="KW-0812">Transmembrane</keyword>
<comment type="caution">
    <text evidence="10">The sequence shown here is derived from an EMBL/GenBank/DDBJ whole genome shotgun (WGS) entry which is preliminary data.</text>
</comment>
<evidence type="ECO:0008006" key="12">
    <source>
        <dbReference type="Google" id="ProtNLM"/>
    </source>
</evidence>
<dbReference type="GO" id="GO:0016491">
    <property type="term" value="F:oxidoreductase activity"/>
    <property type="evidence" value="ECO:0007669"/>
    <property type="project" value="UniProtKB-KW"/>
</dbReference>
<organism evidence="10 11">
    <name type="scientific">Cytospora chrysosperma</name>
    <name type="common">Cytospora canker fungus</name>
    <name type="synonym">Sphaeria chrysosperma</name>
    <dbReference type="NCBI Taxonomy" id="252740"/>
    <lineage>
        <taxon>Eukaryota</taxon>
        <taxon>Fungi</taxon>
        <taxon>Dikarya</taxon>
        <taxon>Ascomycota</taxon>
        <taxon>Pezizomycotina</taxon>
        <taxon>Sordariomycetes</taxon>
        <taxon>Sordariomycetidae</taxon>
        <taxon>Diaporthales</taxon>
        <taxon>Cytosporaceae</taxon>
        <taxon>Cytospora</taxon>
    </lineage>
</organism>
<comment type="similarity">
    <text evidence="8">Belongs to the ustYa family.</text>
</comment>
<keyword evidence="11" id="KW-1185">Reference proteome</keyword>
<protein>
    <recommendedName>
        <fullName evidence="12">Tat pathway signal sequence</fullName>
    </recommendedName>
</protein>
<dbReference type="GO" id="GO:0043386">
    <property type="term" value="P:mycotoxin biosynthetic process"/>
    <property type="evidence" value="ECO:0007669"/>
    <property type="project" value="InterPro"/>
</dbReference>
<keyword evidence="5" id="KW-0843">Virulence</keyword>
<evidence type="ECO:0000256" key="3">
    <source>
        <dbReference type="ARBA" id="ARBA00022989"/>
    </source>
</evidence>
<dbReference type="PANTHER" id="PTHR33365:SF7">
    <property type="entry name" value="TAT PATHWAY SIGNAL SEQUENCE"/>
    <property type="match status" value="1"/>
</dbReference>
<accession>A0A423VPT4</accession>
<dbReference type="AlphaFoldDB" id="A0A423VPT4"/>
<evidence type="ECO:0000313" key="11">
    <source>
        <dbReference type="Proteomes" id="UP000284375"/>
    </source>
</evidence>